<dbReference type="SUPFAM" id="SSF89796">
    <property type="entry name" value="CoA-transferase family III (CaiB/BaiF)"/>
    <property type="match status" value="1"/>
</dbReference>
<accession>A0A0P1BMI6</accession>
<feature type="transmembrane region" description="Helical" evidence="4">
    <location>
        <begin position="105"/>
        <end position="129"/>
    </location>
</feature>
<dbReference type="EMBL" id="CCYA01000254">
    <property type="protein sequence ID" value="CEH17390.1"/>
    <property type="molecule type" value="Genomic_DNA"/>
</dbReference>
<sequence length="701" mass="76166">MAPLQPVLLEMPLHLCYMGFGAAMMGLSGSHLARFNDIRQTSDDSATSTYPGFVYVSDNGMNMVDLGILIISAITFVTGILFAVLSCSQFRGRRGEYSGKGTGAWFLVGFWLLLLSGAWAGLVSAYTAFSVQRIWQFEQGPSFTGTEPFDIGHRLYLSQIDYYLTAQRAQTLDISGPLRFVDESFLGEWGSVTTLQQANDLLASRNGYVHAIQSYKATVAIGWVTLGVVFFTMAVHFALPFVWKWLGFIRQPEKKSYNEMLYLNQIDYYLTAQRAQTLDISGPLRFVDESFLGENTGAYPVAAVQPHWFPASGSRGTHRLPSSARQLSSSSRLASQPLNQIAKPVPPSIPPPLKGIKVVDLTRVLAGPYCTMLLADLGADVIKVEHPKGGDDTRAWAPPSAPSKPIDEQRVPDSKRDACKLSSMQLGYEDLKNIKPDIIYASITGYGQTGPFGPSAGYDVIIAADAGLFHITGEPDRPPVKVGVAVTDLTTGLYVHGAIVAALLGRATTGQGVHIDASYLISGKEATRWGTAHPSIVPYQVMPTSDGYIMVGAGNDGQFKTLTGVLGKPELAADERFASNAGRVANRDVLIPLLEELLKTQTAQHWIDKLNGRVPAAPIRNIKQTFEHPQAVARGVTTEVDHPRAGRIKISAPAVRYGEGKMPVTRAPPVLGEHTDEVLKEMLDYTDEQIAELRKRGAIGA</sequence>
<dbReference type="GO" id="GO:0047369">
    <property type="term" value="F:succinate-hydroxymethylglutarate CoA-transferase activity"/>
    <property type="evidence" value="ECO:0007669"/>
    <property type="project" value="TreeGrafter"/>
</dbReference>
<feature type="transmembrane region" description="Helical" evidence="4">
    <location>
        <begin position="66"/>
        <end position="85"/>
    </location>
</feature>
<evidence type="ECO:0000256" key="3">
    <source>
        <dbReference type="SAM" id="MobiDB-lite"/>
    </source>
</evidence>
<keyword evidence="4" id="KW-0812">Transmembrane</keyword>
<feature type="region of interest" description="Disordered" evidence="3">
    <location>
        <begin position="389"/>
        <end position="414"/>
    </location>
</feature>
<protein>
    <submittedName>
        <fullName evidence="5">Predicted L-carnitine dehydratase/alpha-methylacyl-CoA racemase</fullName>
    </submittedName>
</protein>
<evidence type="ECO:0000256" key="4">
    <source>
        <dbReference type="SAM" id="Phobius"/>
    </source>
</evidence>
<organism evidence="5 6">
    <name type="scientific">Ceraceosorus bombacis</name>
    <dbReference type="NCBI Taxonomy" id="401625"/>
    <lineage>
        <taxon>Eukaryota</taxon>
        <taxon>Fungi</taxon>
        <taxon>Dikarya</taxon>
        <taxon>Basidiomycota</taxon>
        <taxon>Ustilaginomycotina</taxon>
        <taxon>Exobasidiomycetes</taxon>
        <taxon>Ceraceosorales</taxon>
        <taxon>Ceraceosoraceae</taxon>
        <taxon>Ceraceosorus</taxon>
    </lineage>
</organism>
<dbReference type="InterPro" id="IPR050483">
    <property type="entry name" value="CoA-transferase_III_domain"/>
</dbReference>
<keyword evidence="4" id="KW-0472">Membrane</keyword>
<dbReference type="InterPro" id="IPR003673">
    <property type="entry name" value="CoA-Trfase_fam_III"/>
</dbReference>
<dbReference type="PANTHER" id="PTHR48207">
    <property type="entry name" value="SUCCINATE--HYDROXYMETHYLGLUTARATE COA-TRANSFERASE"/>
    <property type="match status" value="1"/>
</dbReference>
<proteinExistence type="inferred from homology"/>
<dbReference type="InterPro" id="IPR023606">
    <property type="entry name" value="CoA-Trfase_III_dom_1_sf"/>
</dbReference>
<reference evidence="5 6" key="1">
    <citation type="submission" date="2014-09" db="EMBL/GenBank/DDBJ databases">
        <authorList>
            <person name="Magalhaes I.L.F."/>
            <person name="Oliveira U."/>
            <person name="Santos F.R."/>
            <person name="Vidigal T.H.D.A."/>
            <person name="Brescovit A.D."/>
            <person name="Santos A.J."/>
        </authorList>
    </citation>
    <scope>NUCLEOTIDE SEQUENCE [LARGE SCALE GENOMIC DNA]</scope>
</reference>
<feature type="transmembrane region" description="Helical" evidence="4">
    <location>
        <begin position="220"/>
        <end position="243"/>
    </location>
</feature>
<comment type="similarity">
    <text evidence="1">Belongs to the CoA-transferase III family.</text>
</comment>
<dbReference type="STRING" id="401625.A0A0P1BMI6"/>
<keyword evidence="4" id="KW-1133">Transmembrane helix</keyword>
<evidence type="ECO:0000256" key="2">
    <source>
        <dbReference type="ARBA" id="ARBA00022679"/>
    </source>
</evidence>
<dbReference type="Proteomes" id="UP000054845">
    <property type="component" value="Unassembled WGS sequence"/>
</dbReference>
<keyword evidence="2" id="KW-0808">Transferase</keyword>
<feature type="compositionally biased region" description="Basic and acidic residues" evidence="3">
    <location>
        <begin position="405"/>
        <end position="414"/>
    </location>
</feature>
<dbReference type="GO" id="GO:0005739">
    <property type="term" value="C:mitochondrion"/>
    <property type="evidence" value="ECO:0007669"/>
    <property type="project" value="TreeGrafter"/>
</dbReference>
<dbReference type="AlphaFoldDB" id="A0A0P1BMI6"/>
<dbReference type="OrthoDB" id="5863171at2759"/>
<dbReference type="Gene3D" id="3.40.50.10540">
    <property type="entry name" value="Crotonobetainyl-coa:carnitine coa-transferase, domain 1"/>
    <property type="match status" value="3"/>
</dbReference>
<dbReference type="Pfam" id="PF02515">
    <property type="entry name" value="CoA_transf_3"/>
    <property type="match status" value="2"/>
</dbReference>
<keyword evidence="6" id="KW-1185">Reference proteome</keyword>
<evidence type="ECO:0000313" key="5">
    <source>
        <dbReference type="EMBL" id="CEH17390.1"/>
    </source>
</evidence>
<dbReference type="PANTHER" id="PTHR48207:SF3">
    <property type="entry name" value="SUCCINATE--HYDROXYMETHYLGLUTARATE COA-TRANSFERASE"/>
    <property type="match status" value="1"/>
</dbReference>
<feature type="transmembrane region" description="Helical" evidence="4">
    <location>
        <begin position="12"/>
        <end position="33"/>
    </location>
</feature>
<evidence type="ECO:0000313" key="6">
    <source>
        <dbReference type="Proteomes" id="UP000054845"/>
    </source>
</evidence>
<name>A0A0P1BMI6_9BASI</name>
<evidence type="ECO:0000256" key="1">
    <source>
        <dbReference type="ARBA" id="ARBA00008383"/>
    </source>
</evidence>